<feature type="compositionally biased region" description="Basic and acidic residues" evidence="1">
    <location>
        <begin position="265"/>
        <end position="279"/>
    </location>
</feature>
<evidence type="ECO:0008006" key="5">
    <source>
        <dbReference type="Google" id="ProtNLM"/>
    </source>
</evidence>
<keyword evidence="4" id="KW-1185">Reference proteome</keyword>
<keyword evidence="2" id="KW-0812">Transmembrane</keyword>
<evidence type="ECO:0000256" key="2">
    <source>
        <dbReference type="SAM" id="Phobius"/>
    </source>
</evidence>
<comment type="caution">
    <text evidence="3">The sequence shown here is derived from an EMBL/GenBank/DDBJ whole genome shotgun (WGS) entry which is preliminary data.</text>
</comment>
<evidence type="ECO:0000313" key="3">
    <source>
        <dbReference type="EMBL" id="MBR0651490.1"/>
    </source>
</evidence>
<name>A0ABS5EKD6_9PROT</name>
<keyword evidence="2" id="KW-0472">Membrane</keyword>
<feature type="region of interest" description="Disordered" evidence="1">
    <location>
        <begin position="261"/>
        <end position="300"/>
    </location>
</feature>
<feature type="transmembrane region" description="Helical" evidence="2">
    <location>
        <begin position="22"/>
        <end position="48"/>
    </location>
</feature>
<organism evidence="3 4">
    <name type="scientific">Neoroseomonas terrae</name>
    <dbReference type="NCBI Taxonomy" id="424799"/>
    <lineage>
        <taxon>Bacteria</taxon>
        <taxon>Pseudomonadati</taxon>
        <taxon>Pseudomonadota</taxon>
        <taxon>Alphaproteobacteria</taxon>
        <taxon>Acetobacterales</taxon>
        <taxon>Acetobacteraceae</taxon>
        <taxon>Neoroseomonas</taxon>
    </lineage>
</organism>
<dbReference type="Proteomes" id="UP000698752">
    <property type="component" value="Unassembled WGS sequence"/>
</dbReference>
<protein>
    <recommendedName>
        <fullName evidence="5">Peptidoglycan-binding protein</fullName>
    </recommendedName>
</protein>
<keyword evidence="2" id="KW-1133">Transmembrane helix</keyword>
<feature type="non-terminal residue" evidence="3">
    <location>
        <position position="300"/>
    </location>
</feature>
<sequence length="300" mass="32576">MAGSSNRRRGGGLDAWPGYVDALATLLMVIIFVLLVFVLAQGFLSVALSSRDRALDRLNRQVAELAELLALERGQAEELRSGLSRATGELATAAAARDDALRLLGSLREERDRLAGERDTARSEQERLAARLNDLGLGARGTEERVATLERQLAEAVARAESVGGDAARTTRNLTEARRTLTQTEQQRAALEQQAAQTAEQLAAARRDLETLRAEAAALNQQVRVDRETIEARLADLARLNQQVQALSALRDELERQAQAALARAGEEERNRRAAEQDASRSAAEAAEAQRRRAAAEGLA</sequence>
<dbReference type="EMBL" id="JAAEDI010000018">
    <property type="protein sequence ID" value="MBR0651490.1"/>
    <property type="molecule type" value="Genomic_DNA"/>
</dbReference>
<feature type="compositionally biased region" description="Basic and acidic residues" evidence="1">
    <location>
        <begin position="288"/>
        <end position="300"/>
    </location>
</feature>
<evidence type="ECO:0000313" key="4">
    <source>
        <dbReference type="Proteomes" id="UP000698752"/>
    </source>
</evidence>
<reference evidence="4" key="1">
    <citation type="journal article" date="2021" name="Syst. Appl. Microbiol.">
        <title>Roseomonas hellenica sp. nov., isolated from roots of wild-growing Alkanna tinctoria.</title>
        <authorList>
            <person name="Rat A."/>
            <person name="Naranjo H.D."/>
            <person name="Lebbe L."/>
            <person name="Cnockaert M."/>
            <person name="Krigas N."/>
            <person name="Grigoriadou K."/>
            <person name="Maloupa E."/>
            <person name="Willems A."/>
        </authorList>
    </citation>
    <scope>NUCLEOTIDE SEQUENCE [LARGE SCALE GENOMIC DNA]</scope>
    <source>
        <strain evidence="4">LMG 31159</strain>
    </source>
</reference>
<gene>
    <name evidence="3" type="ORF">GXW78_17605</name>
</gene>
<accession>A0ABS5EKD6</accession>
<evidence type="ECO:0000256" key="1">
    <source>
        <dbReference type="SAM" id="MobiDB-lite"/>
    </source>
</evidence>
<proteinExistence type="predicted"/>